<dbReference type="EMBL" id="ABLK01000336">
    <property type="protein sequence ID" value="EDT38065.1"/>
    <property type="molecule type" value="Genomic_DNA"/>
</dbReference>
<dbReference type="PATRIC" id="fig|396597.7.peg.1331"/>
<protein>
    <submittedName>
        <fullName evidence="1">Porin, gram-negative type</fullName>
    </submittedName>
</protein>
<evidence type="ECO:0000313" key="1">
    <source>
        <dbReference type="EMBL" id="EDT38065.1"/>
    </source>
</evidence>
<dbReference type="AlphaFoldDB" id="B1TEE2"/>
<proteinExistence type="predicted"/>
<name>B1TEE2_9BURK</name>
<gene>
    <name evidence="1" type="ORF">BamMEX5DRAFT_6158</name>
</gene>
<reference evidence="1 2" key="1">
    <citation type="submission" date="2008-03" db="EMBL/GenBank/DDBJ databases">
        <title>Sequencing of the draft genome and assembly of Burkholderia ambifaria MEX-5.</title>
        <authorList>
            <consortium name="US DOE Joint Genome Institute (JGI-PGF)"/>
            <person name="Copeland A."/>
            <person name="Lucas S."/>
            <person name="Lapidus A."/>
            <person name="Glavina del Rio T."/>
            <person name="Dalin E."/>
            <person name="Tice H."/>
            <person name="Bruce D."/>
            <person name="Goodwin L."/>
            <person name="Pitluck S."/>
            <person name="Larimer F."/>
            <person name="Land M.L."/>
            <person name="Hauser L."/>
            <person name="Tiedje J."/>
            <person name="Richardson P."/>
        </authorList>
    </citation>
    <scope>NUCLEOTIDE SEQUENCE [LARGE SCALE GENOMIC DNA]</scope>
    <source>
        <strain evidence="1 2">MEX-5</strain>
    </source>
</reference>
<evidence type="ECO:0000313" key="2">
    <source>
        <dbReference type="Proteomes" id="UP000004814"/>
    </source>
</evidence>
<organism evidence="1 2">
    <name type="scientific">Burkholderia ambifaria MEX-5</name>
    <dbReference type="NCBI Taxonomy" id="396597"/>
    <lineage>
        <taxon>Bacteria</taxon>
        <taxon>Pseudomonadati</taxon>
        <taxon>Pseudomonadota</taxon>
        <taxon>Betaproteobacteria</taxon>
        <taxon>Burkholderiales</taxon>
        <taxon>Burkholderiaceae</taxon>
        <taxon>Burkholderia</taxon>
        <taxon>Burkholderia cepacia complex</taxon>
    </lineage>
</organism>
<dbReference type="Proteomes" id="UP000004814">
    <property type="component" value="Unassembled WGS sequence"/>
</dbReference>
<sequence length="111" mass="11827">MSRTTGARSRRAGVRHAVARPAADTVSACRSGKPRARSFECRYSLKESYSLSKRTTLYALQAYTHSSGQTLGAQGAGHIIDAAPIVGDSQQLTPSTTHGQFVGMARIAVTF</sequence>
<accession>B1TEE2</accession>
<comment type="caution">
    <text evidence="1">The sequence shown here is derived from an EMBL/GenBank/DDBJ whole genome shotgun (WGS) entry which is preliminary data.</text>
</comment>